<reference evidence="1" key="1">
    <citation type="submission" date="2012-09" db="EMBL/GenBank/DDBJ databases">
        <authorList>
            <person name="Harkins D.M."/>
            <person name="Durkin A.S."/>
            <person name="Brinkac L.M."/>
            <person name="Selengut J.D."/>
            <person name="Sanka R."/>
            <person name="DePew J."/>
            <person name="Purushe J."/>
            <person name="Picardeau M."/>
            <person name="Werts C."/>
            <person name="Goarant C."/>
            <person name="Vinetz J.M."/>
            <person name="Sutton G.G."/>
            <person name="Nelson W.C."/>
            <person name="Fouts D.E."/>
        </authorList>
    </citation>
    <scope>NUCLEOTIDE SEQUENCE [LARGE SCALE GENOMIC DNA]</scope>
    <source>
        <strain evidence="1">200801926</strain>
    </source>
</reference>
<comment type="caution">
    <text evidence="1">The sequence shown here is derived from an EMBL/GenBank/DDBJ whole genome shotgun (WGS) entry which is preliminary data.</text>
</comment>
<accession>A0ABP2S657</accession>
<gene>
    <name evidence="1" type="ORF">LEP1GSC128_2529</name>
</gene>
<organism evidence="1 2">
    <name type="scientific">Leptospira borgpetersenii str. 200801926</name>
    <dbReference type="NCBI Taxonomy" id="1193009"/>
    <lineage>
        <taxon>Bacteria</taxon>
        <taxon>Pseudomonadati</taxon>
        <taxon>Spirochaetota</taxon>
        <taxon>Spirochaetia</taxon>
        <taxon>Leptospirales</taxon>
        <taxon>Leptospiraceae</taxon>
        <taxon>Leptospira</taxon>
    </lineage>
</organism>
<keyword evidence="2" id="KW-1185">Reference proteome</keyword>
<evidence type="ECO:0008006" key="3">
    <source>
        <dbReference type="Google" id="ProtNLM"/>
    </source>
</evidence>
<protein>
    <recommendedName>
        <fullName evidence="3">SLEI domain protein, PF07620 family</fullName>
    </recommendedName>
</protein>
<name>A0ABP2S657_LEPBO</name>
<dbReference type="EMBL" id="AKWJ02000025">
    <property type="protein sequence ID" value="EKP13642.1"/>
    <property type="molecule type" value="Genomic_DNA"/>
</dbReference>
<dbReference type="Proteomes" id="UP000002837">
    <property type="component" value="Unassembled WGS sequence"/>
</dbReference>
<proteinExistence type="predicted"/>
<evidence type="ECO:0000313" key="1">
    <source>
        <dbReference type="EMBL" id="EKP13642.1"/>
    </source>
</evidence>
<evidence type="ECO:0000313" key="2">
    <source>
        <dbReference type="Proteomes" id="UP000002837"/>
    </source>
</evidence>
<sequence length="38" mass="4796">MNLPSFDSYYNMNFKFRLFSRILEIIFIFEKLNRFVLK</sequence>